<keyword evidence="2" id="KW-1185">Reference proteome</keyword>
<name>A0ABQ9HTF8_9NEOP</name>
<dbReference type="Proteomes" id="UP001159363">
    <property type="component" value="Chromosome X"/>
</dbReference>
<gene>
    <name evidence="1" type="ORF">PR048_013786</name>
</gene>
<accession>A0ABQ9HTF8</accession>
<protein>
    <submittedName>
        <fullName evidence="1">Uncharacterized protein</fullName>
    </submittedName>
</protein>
<organism evidence="1 2">
    <name type="scientific">Dryococelus australis</name>
    <dbReference type="NCBI Taxonomy" id="614101"/>
    <lineage>
        <taxon>Eukaryota</taxon>
        <taxon>Metazoa</taxon>
        <taxon>Ecdysozoa</taxon>
        <taxon>Arthropoda</taxon>
        <taxon>Hexapoda</taxon>
        <taxon>Insecta</taxon>
        <taxon>Pterygota</taxon>
        <taxon>Neoptera</taxon>
        <taxon>Polyneoptera</taxon>
        <taxon>Phasmatodea</taxon>
        <taxon>Verophasmatodea</taxon>
        <taxon>Anareolatae</taxon>
        <taxon>Phasmatidae</taxon>
        <taxon>Eurycanthinae</taxon>
        <taxon>Dryococelus</taxon>
    </lineage>
</organism>
<reference evidence="1 2" key="1">
    <citation type="submission" date="2023-02" db="EMBL/GenBank/DDBJ databases">
        <title>LHISI_Scaffold_Assembly.</title>
        <authorList>
            <person name="Stuart O.P."/>
            <person name="Cleave R."/>
            <person name="Magrath M.J.L."/>
            <person name="Mikheyev A.S."/>
        </authorList>
    </citation>
    <scope>NUCLEOTIDE SEQUENCE [LARGE SCALE GENOMIC DNA]</scope>
    <source>
        <strain evidence="1">Daus_M_001</strain>
        <tissue evidence="1">Leg muscle</tissue>
    </source>
</reference>
<proteinExistence type="predicted"/>
<dbReference type="EMBL" id="JARBHB010000004">
    <property type="protein sequence ID" value="KAJ8887570.1"/>
    <property type="molecule type" value="Genomic_DNA"/>
</dbReference>
<evidence type="ECO:0000313" key="2">
    <source>
        <dbReference type="Proteomes" id="UP001159363"/>
    </source>
</evidence>
<comment type="caution">
    <text evidence="1">The sequence shown here is derived from an EMBL/GenBank/DDBJ whole genome shotgun (WGS) entry which is preliminary data.</text>
</comment>
<sequence>MRVFEVSMEWHRDERAGGNGRYRRKPADQWHSPARFPRAKVRAGRRLNPVHLASTRRLPTQQAKADGVVSLLPTTVNLSDDGNHRLNLQLFLPSISAAYRVLLVRMRLYGTLHVSPDYYGRFITDFQKWESYRMMPLVGRFSRGSPVSPVLPFKRCSILTSLHPHRLPRPRCERFLIRWVASRQVRLPLADWVTTLHGQYRHSIGACGWSLLSERPFTVPDCAADSRVLAVRKTSGADNVRDKMEGNGNSPRCSKAIHSREREIIKTRTHDVPWFAFTNVFRPLRIRPVRDDFWSAIDLSVLDTPQDKTSELARPETAGYNSTMPCPRSSGVGWPTCSRRVAGSRPGASDVADAQLDCRTGNSLTINVGSRKMVPPTAVSNGIEVSFGPNFPLVRDGVDAKQLVSGALFQMRTFMARLNAALQSIRGGGISSKWNLSRASEKLELAMSGLYARGVVFLEDEELSQGYTIVYPFADLQSEAVERTLPWRPTAYCSCVKCSLLVGGCSCNSRHWRRFLALETNELRCHLLMNADQGDSRHNVWHGLTQAGLSSPFPPAQVHALPGLTAPVNRVARPLTSHQGDTGSILGGVTSVFACGNRAGMMPHEGGLSRGSPMSSVLTFPVLLHAYLIHTSSVAKKAVATHEREINQYYSSMQCGVREKGRDGDGMLGITQAHQRFACQNAFRSFDSAFQTTSVPREQSGFDSRCGYRRFWGLANVANVANVALRQRNAGEVCKIFYALNPQQHTSPCWGRWSEPEDKGTEMRQTCQLLLPFLQDNLRFTVSCNCESSERWHTKRVRTSRALTPCRVTLRPWSPPLRTPPAWKFFVCSRPRSTKEIRAALPSARNGVSLHSWVSGFASTTGSSWMSHRALLTYDRGGFWRRGKA</sequence>
<evidence type="ECO:0000313" key="1">
    <source>
        <dbReference type="EMBL" id="KAJ8887570.1"/>
    </source>
</evidence>